<evidence type="ECO:0000313" key="4">
    <source>
        <dbReference type="EMBL" id="RED76677.1"/>
    </source>
</evidence>
<evidence type="ECO:0008006" key="6">
    <source>
        <dbReference type="Google" id="ProtNLM"/>
    </source>
</evidence>
<keyword evidence="2" id="KW-0346">Stress response</keyword>
<keyword evidence="5" id="KW-1185">Reference proteome</keyword>
<dbReference type="InterPro" id="IPR036869">
    <property type="entry name" value="J_dom_sf"/>
</dbReference>
<name>A0A3D9JT01_9BACL</name>
<evidence type="ECO:0000256" key="1">
    <source>
        <dbReference type="ARBA" id="ARBA00022705"/>
    </source>
</evidence>
<keyword evidence="1" id="KW-0235">DNA replication</keyword>
<feature type="transmembrane region" description="Helical" evidence="3">
    <location>
        <begin position="87"/>
        <end position="108"/>
    </location>
</feature>
<evidence type="ECO:0000256" key="2">
    <source>
        <dbReference type="ARBA" id="ARBA00023016"/>
    </source>
</evidence>
<reference evidence="4 5" key="1">
    <citation type="submission" date="2018-07" db="EMBL/GenBank/DDBJ databases">
        <title>Genomic Encyclopedia of Type Strains, Phase III (KMG-III): the genomes of soil and plant-associated and newly described type strains.</title>
        <authorList>
            <person name="Whitman W."/>
        </authorList>
    </citation>
    <scope>NUCLEOTIDE SEQUENCE [LARGE SCALE GENOMIC DNA]</scope>
    <source>
        <strain evidence="4 5">CECT 7287</strain>
    </source>
</reference>
<gene>
    <name evidence="4" type="ORF">DFP98_11161</name>
</gene>
<dbReference type="Gene3D" id="1.10.287.110">
    <property type="entry name" value="DnaJ domain"/>
    <property type="match status" value="1"/>
</dbReference>
<keyword evidence="3" id="KW-0472">Membrane</keyword>
<evidence type="ECO:0000256" key="3">
    <source>
        <dbReference type="SAM" id="Phobius"/>
    </source>
</evidence>
<keyword evidence="3" id="KW-1133">Transmembrane helix</keyword>
<dbReference type="GO" id="GO:0006260">
    <property type="term" value="P:DNA replication"/>
    <property type="evidence" value="ECO:0007669"/>
    <property type="project" value="UniProtKB-KW"/>
</dbReference>
<dbReference type="AlphaFoldDB" id="A0A3D9JT01"/>
<accession>A0A3D9JT01</accession>
<keyword evidence="3" id="KW-0812">Transmembrane</keyword>
<dbReference type="Proteomes" id="UP000256977">
    <property type="component" value="Unassembled WGS sequence"/>
</dbReference>
<dbReference type="EMBL" id="QRDZ01000011">
    <property type="protein sequence ID" value="RED76677.1"/>
    <property type="molecule type" value="Genomic_DNA"/>
</dbReference>
<sequence>MTELDEQLKKAYELLGLPEDATREQVENRYFILLKRARSGKTRSESGEENEESLDLSEINQAYNRIIGIESEKSGTMEKQSKVGHFFYYYKTHVIIGLLIVLIGGYMIKEGVDKRREAANTPPANLAVSVFGNFYFADMELLEQNMLKLVPEWQRIKTTLVYNPREIQSQQDMALQQKSVLMLITEKDDLYVTDELSFQSLAVQGLFVKLDDFVAKTGLKIPEQLLRKSKTEEDTAEAAYGIDLTGSSVFNGIEMAGERQIIGIRATEDKWDDTRKLLEKLLASMP</sequence>
<proteinExistence type="predicted"/>
<comment type="caution">
    <text evidence="4">The sequence shown here is derived from an EMBL/GenBank/DDBJ whole genome shotgun (WGS) entry which is preliminary data.</text>
</comment>
<evidence type="ECO:0000313" key="5">
    <source>
        <dbReference type="Proteomes" id="UP000256977"/>
    </source>
</evidence>
<protein>
    <recommendedName>
        <fullName evidence="6">J domain-containing protein</fullName>
    </recommendedName>
</protein>
<organism evidence="4 5">
    <name type="scientific">Cohnella phaseoli</name>
    <dbReference type="NCBI Taxonomy" id="456490"/>
    <lineage>
        <taxon>Bacteria</taxon>
        <taxon>Bacillati</taxon>
        <taxon>Bacillota</taxon>
        <taxon>Bacilli</taxon>
        <taxon>Bacillales</taxon>
        <taxon>Paenibacillaceae</taxon>
        <taxon>Cohnella</taxon>
    </lineage>
</organism>